<dbReference type="Pfam" id="PF00085">
    <property type="entry name" value="Thioredoxin"/>
    <property type="match status" value="1"/>
</dbReference>
<feature type="compositionally biased region" description="Low complexity" evidence="3">
    <location>
        <begin position="205"/>
        <end position="214"/>
    </location>
</feature>
<dbReference type="SUPFAM" id="SSF52833">
    <property type="entry name" value="Thioredoxin-like"/>
    <property type="match status" value="1"/>
</dbReference>
<evidence type="ECO:0000313" key="6">
    <source>
        <dbReference type="Proteomes" id="UP000235728"/>
    </source>
</evidence>
<feature type="domain" description="Thioredoxin" evidence="4">
    <location>
        <begin position="1"/>
        <end position="108"/>
    </location>
</feature>
<comment type="similarity">
    <text evidence="1">Belongs to the thioredoxin family.</text>
</comment>
<dbReference type="PRINTS" id="PR00421">
    <property type="entry name" value="THIOREDOXIN"/>
</dbReference>
<accession>A0A2N6ND37</accession>
<dbReference type="Proteomes" id="UP000235728">
    <property type="component" value="Unassembled WGS sequence"/>
</dbReference>
<gene>
    <name evidence="5" type="primary">trxA</name>
    <name evidence="5" type="ORF">BM221_008560</name>
</gene>
<dbReference type="InterPro" id="IPR017937">
    <property type="entry name" value="Thioredoxin_CS"/>
</dbReference>
<feature type="region of interest" description="Disordered" evidence="3">
    <location>
        <begin position="177"/>
        <end position="214"/>
    </location>
</feature>
<dbReference type="AlphaFoldDB" id="A0A2N6ND37"/>
<dbReference type="OMA" id="MTIHIES"/>
<protein>
    <submittedName>
        <fullName evidence="5">Thioredoxin</fullName>
    </submittedName>
</protein>
<dbReference type="PANTHER" id="PTHR46115">
    <property type="entry name" value="THIOREDOXIN-LIKE PROTEIN 1"/>
    <property type="match status" value="1"/>
</dbReference>
<dbReference type="InterPro" id="IPR036249">
    <property type="entry name" value="Thioredoxin-like_sf"/>
</dbReference>
<name>A0A2N6ND37_BEABA</name>
<reference evidence="5 6" key="1">
    <citation type="journal article" date="2016" name="Appl. Microbiol. Biotechnol.">
        <title>Characterization of T-DNA insertion mutants with decreased virulence in the entomopathogenic fungus Beauveria bassiana JEF-007.</title>
        <authorList>
            <person name="Kim S."/>
            <person name="Lee S.J."/>
            <person name="Nai Y.S."/>
            <person name="Yu J.S."/>
            <person name="Lee M.R."/>
            <person name="Yang Y.T."/>
            <person name="Kim J.S."/>
        </authorList>
    </citation>
    <scope>NUCLEOTIDE SEQUENCE [LARGE SCALE GENOMIC DNA]</scope>
    <source>
        <strain evidence="5 6">JEF-007</strain>
    </source>
</reference>
<sequence length="214" mass="22833">MPATQHIDDKVEWDMVLEKTQVVVADFYADWCGPCKMIGPHFERLADEYAKPKKMAFVKVNTEKGSIGQMYGVRSLPTFKVLHKGVVVETVTGANPAALAGAIVKASKLVQGGGSAEVFGNRGQTLGGSGASGSSLGNIRFDPISIVNHVITIIGLYLVSFFSSDAYRSAKNSSFNVENKKSATRPVNQNAARPAATAPPKPKTFKTLADLSSE</sequence>
<proteinExistence type="inferred from homology"/>
<organism evidence="5 6">
    <name type="scientific">Beauveria bassiana</name>
    <name type="common">White muscardine disease fungus</name>
    <name type="synonym">Tritirachium shiotae</name>
    <dbReference type="NCBI Taxonomy" id="176275"/>
    <lineage>
        <taxon>Eukaryota</taxon>
        <taxon>Fungi</taxon>
        <taxon>Dikarya</taxon>
        <taxon>Ascomycota</taxon>
        <taxon>Pezizomycotina</taxon>
        <taxon>Sordariomycetes</taxon>
        <taxon>Hypocreomycetidae</taxon>
        <taxon>Hypocreales</taxon>
        <taxon>Cordycipitaceae</taxon>
        <taxon>Beauveria</taxon>
    </lineage>
</organism>
<evidence type="ECO:0000256" key="2">
    <source>
        <dbReference type="ARBA" id="ARBA00023157"/>
    </source>
</evidence>
<evidence type="ECO:0000259" key="4">
    <source>
        <dbReference type="PROSITE" id="PS51352"/>
    </source>
</evidence>
<evidence type="ECO:0000256" key="1">
    <source>
        <dbReference type="ARBA" id="ARBA00008987"/>
    </source>
</evidence>
<dbReference type="EMBL" id="MRVG01000010">
    <property type="protein sequence ID" value="PMB65204.1"/>
    <property type="molecule type" value="Genomic_DNA"/>
</dbReference>
<evidence type="ECO:0000313" key="5">
    <source>
        <dbReference type="EMBL" id="PMB65204.1"/>
    </source>
</evidence>
<dbReference type="PROSITE" id="PS00194">
    <property type="entry name" value="THIOREDOXIN_1"/>
    <property type="match status" value="1"/>
</dbReference>
<dbReference type="Gene3D" id="3.40.30.10">
    <property type="entry name" value="Glutaredoxin"/>
    <property type="match status" value="1"/>
</dbReference>
<comment type="caution">
    <text evidence="5">The sequence shown here is derived from an EMBL/GenBank/DDBJ whole genome shotgun (WGS) entry which is preliminary data.</text>
</comment>
<dbReference type="CDD" id="cd02947">
    <property type="entry name" value="TRX_family"/>
    <property type="match status" value="1"/>
</dbReference>
<keyword evidence="2" id="KW-1015">Disulfide bond</keyword>
<dbReference type="PROSITE" id="PS51352">
    <property type="entry name" value="THIOREDOXIN_2"/>
    <property type="match status" value="1"/>
</dbReference>
<dbReference type="InterPro" id="IPR013766">
    <property type="entry name" value="Thioredoxin_domain"/>
</dbReference>
<evidence type="ECO:0000256" key="3">
    <source>
        <dbReference type="SAM" id="MobiDB-lite"/>
    </source>
</evidence>